<dbReference type="Pfam" id="PF16085">
    <property type="entry name" value="Phage_holin_3_5"/>
    <property type="match status" value="1"/>
</dbReference>
<keyword evidence="1" id="KW-1133">Transmembrane helix</keyword>
<dbReference type="InterPro" id="IPR032128">
    <property type="entry name" value="Pyocin_R2_holin"/>
</dbReference>
<evidence type="ECO:0000256" key="1">
    <source>
        <dbReference type="SAM" id="Phobius"/>
    </source>
</evidence>
<keyword evidence="1" id="KW-0472">Membrane</keyword>
<keyword evidence="1" id="KW-0812">Transmembrane</keyword>
<feature type="transmembrane region" description="Helical" evidence="1">
    <location>
        <begin position="6"/>
        <end position="25"/>
    </location>
</feature>
<dbReference type="Proteomes" id="UP000509568">
    <property type="component" value="Chromosome"/>
</dbReference>
<sequence>MQLNQAFLQEVPVWLVLMLALLGGVTGEMWRADKEGAQGWHLLRRVLMRSGACMACGLAGTMLLYGAGLSLWSASALGCMTAMAGADLAVGIYERWLVKRLGLASGTRRKRLPERGD</sequence>
<dbReference type="RefSeq" id="WP_158153550.1">
    <property type="nucleotide sequence ID" value="NZ_CP056030.1"/>
</dbReference>
<evidence type="ECO:0000313" key="2">
    <source>
        <dbReference type="EMBL" id="QKZ06298.1"/>
    </source>
</evidence>
<evidence type="ECO:0000313" key="3">
    <source>
        <dbReference type="Proteomes" id="UP000509568"/>
    </source>
</evidence>
<dbReference type="EMBL" id="CP056030">
    <property type="protein sequence ID" value="QKZ06298.1"/>
    <property type="molecule type" value="Genomic_DNA"/>
</dbReference>
<reference evidence="2 3" key="1">
    <citation type="submission" date="2020-06" db="EMBL/GenBank/DDBJ databases">
        <title>Pseudomonas eucalypticola sp. nov., an endophyte of Eucalyptus dunnii leaves with biocontrol ability of eucalyptus leaf blight.</title>
        <authorList>
            <person name="Liu Y."/>
            <person name="Song Z."/>
            <person name="Zeng H."/>
            <person name="Lu M."/>
            <person name="Wang X."/>
            <person name="Lian X."/>
            <person name="Zhang Q."/>
        </authorList>
    </citation>
    <scope>NUCLEOTIDE SEQUENCE [LARGE SCALE GENOMIC DNA]</scope>
    <source>
        <strain evidence="2 3">NP-1</strain>
    </source>
</reference>
<keyword evidence="3" id="KW-1185">Reference proteome</keyword>
<organism evidence="2 3">
    <name type="scientific">Pseudomonas eucalypticola</name>
    <dbReference type="NCBI Taxonomy" id="2599595"/>
    <lineage>
        <taxon>Bacteria</taxon>
        <taxon>Pseudomonadati</taxon>
        <taxon>Pseudomonadota</taxon>
        <taxon>Gammaproteobacteria</taxon>
        <taxon>Pseudomonadales</taxon>
        <taxon>Pseudomonadaceae</taxon>
        <taxon>Pseudomonas</taxon>
    </lineage>
</organism>
<name>A0A7D5D9N3_9PSED</name>
<proteinExistence type="predicted"/>
<dbReference type="AlphaFoldDB" id="A0A7D5D9N3"/>
<gene>
    <name evidence="2" type="ORF">HWQ56_21965</name>
</gene>
<dbReference type="KEGG" id="pez:HWQ56_21965"/>
<accession>A0A7D5D9N3</accession>
<protein>
    <submittedName>
        <fullName evidence="2">Pyocin R2, holin</fullName>
    </submittedName>
</protein>
<feature type="transmembrane region" description="Helical" evidence="1">
    <location>
        <begin position="46"/>
        <end position="65"/>
    </location>
</feature>